<organism evidence="2 3">
    <name type="scientific">Pontibacter ummariensis</name>
    <dbReference type="NCBI Taxonomy" id="1610492"/>
    <lineage>
        <taxon>Bacteria</taxon>
        <taxon>Pseudomonadati</taxon>
        <taxon>Bacteroidota</taxon>
        <taxon>Cytophagia</taxon>
        <taxon>Cytophagales</taxon>
        <taxon>Hymenobacteraceae</taxon>
        <taxon>Pontibacter</taxon>
    </lineage>
</organism>
<proteinExistence type="predicted"/>
<dbReference type="EMBL" id="FZOQ01000001">
    <property type="protein sequence ID" value="SNS03385.1"/>
    <property type="molecule type" value="Genomic_DNA"/>
</dbReference>
<accession>A0A239B673</accession>
<gene>
    <name evidence="2" type="ORF">SAMN06296052_101182</name>
</gene>
<evidence type="ECO:0000259" key="1">
    <source>
        <dbReference type="Pfam" id="PF20094"/>
    </source>
</evidence>
<evidence type="ECO:0000313" key="3">
    <source>
        <dbReference type="Proteomes" id="UP000198432"/>
    </source>
</evidence>
<keyword evidence="3" id="KW-1185">Reference proteome</keyword>
<dbReference type="InterPro" id="IPR030959">
    <property type="entry name" value="GWxTD_dom"/>
</dbReference>
<sequence>MKRVYLWFLMLVLFTACGGGYRPPSLAPVQVEQETPNIIMQHAFYGKNDSLFLILRFEDVREVLDVLQAASSYEYTVRNGVGAQSTVVTSDSLDLPVRSITDVEGEVTVRMALPGSVVQEPNVLQLILWNVLSGQERMGVKFKLPLTQQMLRKNYLLEHAKTGKPLFQNYVTTADKLVVKSFGGGTDPVNVQRFAADFGPALPPMAVEKGEVPRTLSAIDTKSFYPGDTIRFEEQGLYLFEPNTAFTRGLLVLPNHYPQITKTEEMLQPLIYLTTSEEREALLREADTKAAVDKFWIATGGDKNVARDLIRKFYSRVEMANKLFSSHKAGWATDRGMIYIIYGEPTNVSQVGSNITWIYRNRETAPYTKFVFTKKENTFTENHYELVRRRDYEDSWYSSVAKWRAGKINM</sequence>
<reference evidence="3" key="1">
    <citation type="submission" date="2017-06" db="EMBL/GenBank/DDBJ databases">
        <authorList>
            <person name="Varghese N."/>
            <person name="Submissions S."/>
        </authorList>
    </citation>
    <scope>NUCLEOTIDE SEQUENCE [LARGE SCALE GENOMIC DNA]</scope>
    <source>
        <strain evidence="3">NKM1</strain>
    </source>
</reference>
<protein>
    <submittedName>
        <fullName evidence="2">GWxTD domain-containing protein</fullName>
    </submittedName>
</protein>
<name>A0A239B673_9BACT</name>
<evidence type="ECO:0000313" key="2">
    <source>
        <dbReference type="EMBL" id="SNS03385.1"/>
    </source>
</evidence>
<dbReference type="NCBIfam" id="TIGR04514">
    <property type="entry name" value="GWxTD_dom"/>
    <property type="match status" value="1"/>
</dbReference>
<dbReference type="PROSITE" id="PS51257">
    <property type="entry name" value="PROKAR_LIPOPROTEIN"/>
    <property type="match status" value="1"/>
</dbReference>
<feature type="domain" description="GWxTD" evidence="1">
    <location>
        <begin position="236"/>
        <end position="404"/>
    </location>
</feature>
<dbReference type="Pfam" id="PF20094">
    <property type="entry name" value="GWxTD_dom"/>
    <property type="match status" value="1"/>
</dbReference>
<dbReference type="Proteomes" id="UP000198432">
    <property type="component" value="Unassembled WGS sequence"/>
</dbReference>
<dbReference type="AlphaFoldDB" id="A0A239B673"/>